<proteinExistence type="predicted"/>
<protein>
    <submittedName>
        <fullName evidence="2">Uncharacterized protein</fullName>
    </submittedName>
</protein>
<dbReference type="AlphaFoldDB" id="A0A166PFM6"/>
<gene>
    <name evidence="2" type="ORF">FIBSPDRAFT_887699</name>
</gene>
<sequence>MRNKAIALNPVGRYLQKTPFGDQYLTFPAIVGQTLQSGRGTAWLQTDTGPLSALPTNVSFGEAASIPLAMITAAAGLYQKGGAGLRALWRTGAGITRAHRPTYNHTLTSESPAIQLTKLSASRSSKPPPPPNTPHTSARSAPCKSSTATSRSTLPLLRSPEPNNIDVLPGGSAGIEGLAEAGGADGGRAESSLRGQADSWIGDVV</sequence>
<organism evidence="2">
    <name type="scientific">Athelia psychrophila</name>
    <dbReference type="NCBI Taxonomy" id="1759441"/>
    <lineage>
        <taxon>Eukaryota</taxon>
        <taxon>Fungi</taxon>
        <taxon>Dikarya</taxon>
        <taxon>Basidiomycota</taxon>
        <taxon>Agaricomycotina</taxon>
        <taxon>Agaricomycetes</taxon>
        <taxon>Agaricomycetidae</taxon>
        <taxon>Atheliales</taxon>
        <taxon>Atheliaceae</taxon>
        <taxon>Athelia</taxon>
    </lineage>
</organism>
<accession>A0A166PFM6</accession>
<name>A0A166PFM6_9AGAM</name>
<feature type="compositionally biased region" description="Polar residues" evidence="1">
    <location>
        <begin position="143"/>
        <end position="153"/>
    </location>
</feature>
<feature type="region of interest" description="Disordered" evidence="1">
    <location>
        <begin position="120"/>
        <end position="205"/>
    </location>
</feature>
<dbReference type="OrthoDB" id="3233595at2759"/>
<dbReference type="EMBL" id="KV417517">
    <property type="protein sequence ID" value="KZP26038.1"/>
    <property type="molecule type" value="Genomic_DNA"/>
</dbReference>
<reference evidence="2" key="1">
    <citation type="journal article" date="2016" name="Mol. Biol. Evol.">
        <title>Comparative Genomics of Early-Diverging Mushroom-Forming Fungi Provides Insights into the Origins of Lignocellulose Decay Capabilities.</title>
        <authorList>
            <person name="Nagy L.G."/>
            <person name="Riley R."/>
            <person name="Tritt A."/>
            <person name="Adam C."/>
            <person name="Daum C."/>
            <person name="Floudas D."/>
            <person name="Sun H."/>
            <person name="Yadav J.S."/>
            <person name="Pangilinan J."/>
            <person name="Larsson K.H."/>
            <person name="Matsuura K."/>
            <person name="Barry K."/>
            <person name="Labutti K."/>
            <person name="Kuo R."/>
            <person name="Ohm R.A."/>
            <person name="Bhattacharya S.S."/>
            <person name="Shirouzu T."/>
            <person name="Yoshinaga Y."/>
            <person name="Martin F.M."/>
            <person name="Grigoriev I.V."/>
            <person name="Hibbett D.S."/>
        </authorList>
    </citation>
    <scope>NUCLEOTIDE SEQUENCE [LARGE SCALE GENOMIC DNA]</scope>
    <source>
        <strain evidence="2">CBS 109695</strain>
    </source>
</reference>
<evidence type="ECO:0000256" key="1">
    <source>
        <dbReference type="SAM" id="MobiDB-lite"/>
    </source>
</evidence>
<evidence type="ECO:0000313" key="2">
    <source>
        <dbReference type="EMBL" id="KZP26038.1"/>
    </source>
</evidence>